<proteinExistence type="inferred from homology"/>
<dbReference type="PRINTS" id="PR00171">
    <property type="entry name" value="SUGRTRNSPORT"/>
</dbReference>
<evidence type="ECO:0000313" key="13">
    <source>
        <dbReference type="Proteomes" id="UP000036987"/>
    </source>
</evidence>
<organism evidence="12 13">
    <name type="scientific">Zostera marina</name>
    <name type="common">Eelgrass</name>
    <dbReference type="NCBI Taxonomy" id="29655"/>
    <lineage>
        <taxon>Eukaryota</taxon>
        <taxon>Viridiplantae</taxon>
        <taxon>Streptophyta</taxon>
        <taxon>Embryophyta</taxon>
        <taxon>Tracheophyta</taxon>
        <taxon>Spermatophyta</taxon>
        <taxon>Magnoliopsida</taxon>
        <taxon>Liliopsida</taxon>
        <taxon>Zosteraceae</taxon>
        <taxon>Zostera</taxon>
    </lineage>
</organism>
<dbReference type="SUPFAM" id="SSF103473">
    <property type="entry name" value="MFS general substrate transporter"/>
    <property type="match status" value="1"/>
</dbReference>
<evidence type="ECO:0000256" key="8">
    <source>
        <dbReference type="ARBA" id="ARBA00023136"/>
    </source>
</evidence>
<dbReference type="Pfam" id="PF00083">
    <property type="entry name" value="Sugar_tr"/>
    <property type="match status" value="1"/>
</dbReference>
<evidence type="ECO:0000256" key="2">
    <source>
        <dbReference type="ARBA" id="ARBA00010992"/>
    </source>
</evidence>
<dbReference type="Proteomes" id="UP000036987">
    <property type="component" value="Unassembled WGS sequence"/>
</dbReference>
<dbReference type="InterPro" id="IPR050549">
    <property type="entry name" value="MFS_Trehalose_Transporter"/>
</dbReference>
<sequence>MTYTGFELTIYLEMNKVPIFIAEIAPQDLRGSLTTVSQLMICFGSSTAYIVGAIVSWRALVLLGVFPCILLFLGLFFIPESPRWLANDGKQKEFREALQQLRGKGIDISVEASDIQENVDNLENHSNVGFWDIFEKKYYRPIGVGVGLMVFQQLSGCNGIGFYASQIFISAGFSSGDIGTILMGTIQVPITMVGVILMDRCGRRSLLMVSATGTFLGTFIAGLAFYLKEQGLFLDRIPSLVLIGILVYMGFFSIGMGAIPWVIMSEIFPLNIKGIGGSLVTLVNWSGSWVVSYAFIFFLNWSSSGTFFIFSVASGVTVLFVNKFVPETKGRTLEEIQNSFNS</sequence>
<keyword evidence="13" id="KW-1185">Reference proteome</keyword>
<dbReference type="InterPro" id="IPR003663">
    <property type="entry name" value="Sugar/inositol_transpt"/>
</dbReference>
<dbReference type="PROSITE" id="PS50850">
    <property type="entry name" value="MFS"/>
    <property type="match status" value="1"/>
</dbReference>
<feature type="transmembrane region" description="Helical" evidence="10">
    <location>
        <begin position="60"/>
        <end position="78"/>
    </location>
</feature>
<evidence type="ECO:0000256" key="5">
    <source>
        <dbReference type="ARBA" id="ARBA00022597"/>
    </source>
</evidence>
<feature type="transmembrane region" description="Helical" evidence="10">
    <location>
        <begin position="178"/>
        <end position="198"/>
    </location>
</feature>
<keyword evidence="5 12" id="KW-0762">Sugar transport</keyword>
<keyword evidence="8 10" id="KW-0472">Membrane</keyword>
<dbReference type="GO" id="GO:0005886">
    <property type="term" value="C:plasma membrane"/>
    <property type="evidence" value="ECO:0007669"/>
    <property type="project" value="UniProtKB-SubCell"/>
</dbReference>
<evidence type="ECO:0000256" key="3">
    <source>
        <dbReference type="ARBA" id="ARBA00022448"/>
    </source>
</evidence>
<dbReference type="NCBIfam" id="TIGR00879">
    <property type="entry name" value="SP"/>
    <property type="match status" value="1"/>
</dbReference>
<dbReference type="AlphaFoldDB" id="A0A0K9PA39"/>
<protein>
    <submittedName>
        <fullName evidence="12">Sugar transporter ERD6-like 16</fullName>
    </submittedName>
</protein>
<dbReference type="STRING" id="29655.A0A0K9PA39"/>
<dbReference type="InterPro" id="IPR036259">
    <property type="entry name" value="MFS_trans_sf"/>
</dbReference>
<dbReference type="InterPro" id="IPR020846">
    <property type="entry name" value="MFS_dom"/>
</dbReference>
<feature type="domain" description="Major facilitator superfamily (MFS) profile" evidence="11">
    <location>
        <begin position="1"/>
        <end position="329"/>
    </location>
</feature>
<feature type="transmembrane region" description="Helical" evidence="10">
    <location>
        <begin position="36"/>
        <end position="55"/>
    </location>
</feature>
<feature type="transmembrane region" description="Helical" evidence="10">
    <location>
        <begin position="239"/>
        <end position="263"/>
    </location>
</feature>
<dbReference type="FunFam" id="1.20.1250.20:FF:000218">
    <property type="entry name" value="facilitated trehalose transporter Tret1"/>
    <property type="match status" value="1"/>
</dbReference>
<comment type="caution">
    <text evidence="12">The sequence shown here is derived from an EMBL/GenBank/DDBJ whole genome shotgun (WGS) entry which is preliminary data.</text>
</comment>
<evidence type="ECO:0000256" key="7">
    <source>
        <dbReference type="ARBA" id="ARBA00022989"/>
    </source>
</evidence>
<evidence type="ECO:0000256" key="9">
    <source>
        <dbReference type="RuleBase" id="RU003346"/>
    </source>
</evidence>
<dbReference type="PANTHER" id="PTHR48021">
    <property type="match status" value="1"/>
</dbReference>
<dbReference type="OrthoDB" id="6133115at2759"/>
<evidence type="ECO:0000256" key="6">
    <source>
        <dbReference type="ARBA" id="ARBA00022692"/>
    </source>
</evidence>
<name>A0A0K9PA39_ZOSMR</name>
<dbReference type="Gene3D" id="1.20.1250.20">
    <property type="entry name" value="MFS general substrate transporter like domains"/>
    <property type="match status" value="1"/>
</dbReference>
<dbReference type="PANTHER" id="PTHR48021:SF21">
    <property type="entry name" value="SUGAR TRANSPORTER ERD6-LIKE 8"/>
    <property type="match status" value="1"/>
</dbReference>
<accession>A0A0K9PA39</accession>
<evidence type="ECO:0000256" key="4">
    <source>
        <dbReference type="ARBA" id="ARBA00022475"/>
    </source>
</evidence>
<keyword evidence="4" id="KW-1003">Cell membrane</keyword>
<dbReference type="OMA" id="GQAVCMA"/>
<gene>
    <name evidence="12" type="ORF">ZOSMA_30G01200</name>
</gene>
<feature type="transmembrane region" description="Helical" evidence="10">
    <location>
        <begin position="305"/>
        <end position="325"/>
    </location>
</feature>
<dbReference type="GO" id="GO:0055085">
    <property type="term" value="P:transmembrane transport"/>
    <property type="evidence" value="ECO:0000318"/>
    <property type="project" value="GO_Central"/>
</dbReference>
<keyword evidence="3 9" id="KW-0813">Transport</keyword>
<comment type="similarity">
    <text evidence="2 9">Belongs to the major facilitator superfamily. Sugar transporter (TC 2.A.1.1) family.</text>
</comment>
<dbReference type="GO" id="GO:0016020">
    <property type="term" value="C:membrane"/>
    <property type="evidence" value="ECO:0000318"/>
    <property type="project" value="GO_Central"/>
</dbReference>
<evidence type="ECO:0000259" key="11">
    <source>
        <dbReference type="PROSITE" id="PS50850"/>
    </source>
</evidence>
<evidence type="ECO:0000256" key="10">
    <source>
        <dbReference type="SAM" id="Phobius"/>
    </source>
</evidence>
<dbReference type="EMBL" id="LFYR01001011">
    <property type="protein sequence ID" value="KMZ65839.1"/>
    <property type="molecule type" value="Genomic_DNA"/>
</dbReference>
<feature type="transmembrane region" description="Helical" evidence="10">
    <location>
        <begin position="275"/>
        <end position="299"/>
    </location>
</feature>
<dbReference type="GO" id="GO:0022857">
    <property type="term" value="F:transmembrane transporter activity"/>
    <property type="evidence" value="ECO:0000318"/>
    <property type="project" value="GO_Central"/>
</dbReference>
<feature type="transmembrane region" description="Helical" evidence="10">
    <location>
        <begin position="205"/>
        <end position="227"/>
    </location>
</feature>
<keyword evidence="6 10" id="KW-0812">Transmembrane</keyword>
<dbReference type="InterPro" id="IPR005828">
    <property type="entry name" value="MFS_sugar_transport-like"/>
</dbReference>
<keyword evidence="7 10" id="KW-1133">Transmembrane helix</keyword>
<reference evidence="13" key="1">
    <citation type="journal article" date="2016" name="Nature">
        <title>The genome of the seagrass Zostera marina reveals angiosperm adaptation to the sea.</title>
        <authorList>
            <person name="Olsen J.L."/>
            <person name="Rouze P."/>
            <person name="Verhelst B."/>
            <person name="Lin Y.-C."/>
            <person name="Bayer T."/>
            <person name="Collen J."/>
            <person name="Dattolo E."/>
            <person name="De Paoli E."/>
            <person name="Dittami S."/>
            <person name="Maumus F."/>
            <person name="Michel G."/>
            <person name="Kersting A."/>
            <person name="Lauritano C."/>
            <person name="Lohaus R."/>
            <person name="Toepel M."/>
            <person name="Tonon T."/>
            <person name="Vanneste K."/>
            <person name="Amirebrahimi M."/>
            <person name="Brakel J."/>
            <person name="Bostroem C."/>
            <person name="Chovatia M."/>
            <person name="Grimwood J."/>
            <person name="Jenkins J.W."/>
            <person name="Jueterbock A."/>
            <person name="Mraz A."/>
            <person name="Stam W.T."/>
            <person name="Tice H."/>
            <person name="Bornberg-Bauer E."/>
            <person name="Green P.J."/>
            <person name="Pearson G.A."/>
            <person name="Procaccini G."/>
            <person name="Duarte C.M."/>
            <person name="Schmutz J."/>
            <person name="Reusch T.B.H."/>
            <person name="Van de Peer Y."/>
        </authorList>
    </citation>
    <scope>NUCLEOTIDE SEQUENCE [LARGE SCALE GENOMIC DNA]</scope>
    <source>
        <strain evidence="13">cv. Finnish</strain>
    </source>
</reference>
<evidence type="ECO:0000256" key="1">
    <source>
        <dbReference type="ARBA" id="ARBA00004651"/>
    </source>
</evidence>
<evidence type="ECO:0000313" key="12">
    <source>
        <dbReference type="EMBL" id="KMZ65839.1"/>
    </source>
</evidence>
<comment type="subcellular location">
    <subcellularLocation>
        <location evidence="1">Cell membrane</location>
        <topology evidence="1">Multi-pass membrane protein</topology>
    </subcellularLocation>
</comment>